<gene>
    <name evidence="1" type="ORF">FHS68_001844</name>
</gene>
<dbReference type="Proteomes" id="UP001179181">
    <property type="component" value="Unassembled WGS sequence"/>
</dbReference>
<proteinExistence type="predicted"/>
<evidence type="ECO:0000313" key="2">
    <source>
        <dbReference type="Proteomes" id="UP001179181"/>
    </source>
</evidence>
<comment type="caution">
    <text evidence="1">The sequence shown here is derived from an EMBL/GenBank/DDBJ whole genome shotgun (WGS) entry which is preliminary data.</text>
</comment>
<reference evidence="1 2" key="1">
    <citation type="submission" date="2020-03" db="EMBL/GenBank/DDBJ databases">
        <title>Genomic Encyclopedia of Type Strains, Phase IV (KMG-IV): sequencing the most valuable type-strain genomes for metagenomic binning, comparative biology and taxonomic classification.</title>
        <authorList>
            <person name="Goeker M."/>
        </authorList>
    </citation>
    <scope>NUCLEOTIDE SEQUENCE [LARGE SCALE GENOMIC DNA]</scope>
    <source>
        <strain evidence="1 2">DSM 102865</strain>
    </source>
</reference>
<organism evidence="1 2">
    <name type="scientific">Dyadobacter arcticus</name>
    <dbReference type="NCBI Taxonomy" id="1078754"/>
    <lineage>
        <taxon>Bacteria</taxon>
        <taxon>Pseudomonadati</taxon>
        <taxon>Bacteroidota</taxon>
        <taxon>Cytophagia</taxon>
        <taxon>Cytophagales</taxon>
        <taxon>Spirosomataceae</taxon>
        <taxon>Dyadobacter</taxon>
    </lineage>
</organism>
<accession>A0ABX0UKZ9</accession>
<keyword evidence="2" id="KW-1185">Reference proteome</keyword>
<evidence type="ECO:0000313" key="1">
    <source>
        <dbReference type="EMBL" id="NIJ52674.1"/>
    </source>
</evidence>
<sequence>MKGLNVLTDGGKPSCRSICFMHDIYFLLHAFQMHTKTFIQKETCSLSKFYVLNESFLAMLNTIILIGTPIKKD</sequence>
<protein>
    <submittedName>
        <fullName evidence="1">Uncharacterized protein</fullName>
    </submittedName>
</protein>
<name>A0ABX0UKZ9_9BACT</name>
<dbReference type="EMBL" id="JAASQJ010000002">
    <property type="protein sequence ID" value="NIJ52674.1"/>
    <property type="molecule type" value="Genomic_DNA"/>
</dbReference>